<evidence type="ECO:0000256" key="7">
    <source>
        <dbReference type="SAM" id="Phobius"/>
    </source>
</evidence>
<keyword evidence="9" id="KW-1185">Reference proteome</keyword>
<sequence>MAGSRLTTMIFVGMLLGIAVGYACSITWPDPQTAKEIAGYIALVSDVFLRLIKMIIAPLVFSTLVVGIAHLGDTASVGRVGGKALLWFVGASFCSLMLGLIMVNLMQPGHNLNLPLPDAGAGTGLKAASLSLKEFVTHLVPKSAVEAMANNEILQIVVFSIFFGVGLAALGEKGRLLAQGIEGVADVMLKVTGYVMMFAPVAVFAAIAATITTQGIGVLITYGKFLVEFYIGLGVLWVLLMGVGFLMLGAGGIARLFNLIKEPFVLAFSTASSEAAYPKMLTNLEKFGVPNRITSFVLPMGYSFNLDGSMMYCTFAVMFIAQAYNIPLSWGQQLTMLLLLMVTSKGMAGVPRASLVVISATLSHFNIPEAGLLLIIGIDQFLDMGRSATNVLGNSVATVAVAKWEGQLSTTDQRLDHVGTVASPAE</sequence>
<feature type="transmembrane region" description="Helical" evidence="7">
    <location>
        <begin position="84"/>
        <end position="106"/>
    </location>
</feature>
<keyword evidence="6 7" id="KW-0472">Membrane</keyword>
<evidence type="ECO:0000256" key="5">
    <source>
        <dbReference type="ARBA" id="ARBA00022989"/>
    </source>
</evidence>
<accession>A0ABV2NP08</accession>
<dbReference type="PANTHER" id="PTHR42865:SF7">
    <property type="entry name" value="PROTON_GLUTAMATE-ASPARTATE SYMPORTER"/>
    <property type="match status" value="1"/>
</dbReference>
<keyword evidence="4 7" id="KW-0812">Transmembrane</keyword>
<dbReference type="InterPro" id="IPR001991">
    <property type="entry name" value="Na-dicarboxylate_symporter"/>
</dbReference>
<evidence type="ECO:0000313" key="8">
    <source>
        <dbReference type="EMBL" id="MET3868240.1"/>
    </source>
</evidence>
<dbReference type="PRINTS" id="PR00173">
    <property type="entry name" value="EDTRNSPORT"/>
</dbReference>
<dbReference type="GeneID" id="6138280"/>
<keyword evidence="2" id="KW-0813">Transport</keyword>
<dbReference type="PANTHER" id="PTHR42865">
    <property type="entry name" value="PROTON/GLUTAMATE-ASPARTATE SYMPORTER"/>
    <property type="match status" value="1"/>
</dbReference>
<protein>
    <submittedName>
        <fullName evidence="8">Na+/H+-dicarboxylate symporter</fullName>
    </submittedName>
</protein>
<comment type="caution">
    <text evidence="8">The sequence shown here is derived from an EMBL/GenBank/DDBJ whole genome shotgun (WGS) entry which is preliminary data.</text>
</comment>
<dbReference type="InterPro" id="IPR036458">
    <property type="entry name" value="Na:dicarbo_symporter_sf"/>
</dbReference>
<dbReference type="Gene3D" id="1.10.3860.10">
    <property type="entry name" value="Sodium:dicarboxylate symporter"/>
    <property type="match status" value="1"/>
</dbReference>
<evidence type="ECO:0000256" key="3">
    <source>
        <dbReference type="ARBA" id="ARBA00022475"/>
    </source>
</evidence>
<evidence type="ECO:0000256" key="6">
    <source>
        <dbReference type="ARBA" id="ARBA00023136"/>
    </source>
</evidence>
<gene>
    <name evidence="8" type="ORF">ABIC20_005549</name>
</gene>
<dbReference type="RefSeq" id="WP_012319216.1">
    <property type="nucleotide sequence ID" value="NZ_BJXP01000036.1"/>
</dbReference>
<evidence type="ECO:0000256" key="2">
    <source>
        <dbReference type="ARBA" id="ARBA00022448"/>
    </source>
</evidence>
<feature type="transmembrane region" description="Helical" evidence="7">
    <location>
        <begin position="310"/>
        <end position="330"/>
    </location>
</feature>
<evidence type="ECO:0000256" key="1">
    <source>
        <dbReference type="ARBA" id="ARBA00004651"/>
    </source>
</evidence>
<feature type="transmembrane region" description="Helical" evidence="7">
    <location>
        <begin position="47"/>
        <end position="72"/>
    </location>
</feature>
<evidence type="ECO:0000313" key="9">
    <source>
        <dbReference type="Proteomes" id="UP001549119"/>
    </source>
</evidence>
<evidence type="ECO:0000256" key="4">
    <source>
        <dbReference type="ARBA" id="ARBA00022692"/>
    </source>
</evidence>
<feature type="transmembrane region" description="Helical" evidence="7">
    <location>
        <begin position="191"/>
        <end position="223"/>
    </location>
</feature>
<comment type="subcellular location">
    <subcellularLocation>
        <location evidence="1">Cell membrane</location>
        <topology evidence="1">Multi-pass membrane protein</topology>
    </subcellularLocation>
</comment>
<dbReference type="SUPFAM" id="SSF118215">
    <property type="entry name" value="Proton glutamate symport protein"/>
    <property type="match status" value="1"/>
</dbReference>
<name>A0ABV2NP08_9HYPH</name>
<dbReference type="EMBL" id="JBEPNW010000002">
    <property type="protein sequence ID" value="MET3868240.1"/>
    <property type="molecule type" value="Genomic_DNA"/>
</dbReference>
<feature type="transmembrane region" description="Helical" evidence="7">
    <location>
        <begin position="153"/>
        <end position="170"/>
    </location>
</feature>
<dbReference type="Pfam" id="PF00375">
    <property type="entry name" value="SDF"/>
    <property type="match status" value="1"/>
</dbReference>
<organism evidence="8 9">
    <name type="scientific">Methylobacterium radiotolerans</name>
    <dbReference type="NCBI Taxonomy" id="31998"/>
    <lineage>
        <taxon>Bacteria</taxon>
        <taxon>Pseudomonadati</taxon>
        <taxon>Pseudomonadota</taxon>
        <taxon>Alphaproteobacteria</taxon>
        <taxon>Hyphomicrobiales</taxon>
        <taxon>Methylobacteriaceae</taxon>
        <taxon>Methylobacterium</taxon>
    </lineage>
</organism>
<feature type="transmembrane region" description="Helical" evidence="7">
    <location>
        <begin position="229"/>
        <end position="254"/>
    </location>
</feature>
<dbReference type="PROSITE" id="PS51257">
    <property type="entry name" value="PROKAR_LIPOPROTEIN"/>
    <property type="match status" value="1"/>
</dbReference>
<dbReference type="Proteomes" id="UP001549119">
    <property type="component" value="Unassembled WGS sequence"/>
</dbReference>
<keyword evidence="5 7" id="KW-1133">Transmembrane helix</keyword>
<reference evidence="8 9" key="1">
    <citation type="submission" date="2024-06" db="EMBL/GenBank/DDBJ databases">
        <title>Genomics of switchgrass bacterial isolates.</title>
        <authorList>
            <person name="Shade A."/>
        </authorList>
    </citation>
    <scope>NUCLEOTIDE SEQUENCE [LARGE SCALE GENOMIC DNA]</scope>
    <source>
        <strain evidence="8 9">PvP084</strain>
    </source>
</reference>
<keyword evidence="3" id="KW-1003">Cell membrane</keyword>
<proteinExistence type="predicted"/>